<evidence type="ECO:0008006" key="4">
    <source>
        <dbReference type="Google" id="ProtNLM"/>
    </source>
</evidence>
<dbReference type="RefSeq" id="WP_206726772.1">
    <property type="nucleotide sequence ID" value="NZ_CP071090.1"/>
</dbReference>
<evidence type="ECO:0000313" key="2">
    <source>
        <dbReference type="EMBL" id="QSQ25216.1"/>
    </source>
</evidence>
<organism evidence="2 3">
    <name type="scientific">Pyxidicoccus parkwayensis</name>
    <dbReference type="NCBI Taxonomy" id="2813578"/>
    <lineage>
        <taxon>Bacteria</taxon>
        <taxon>Pseudomonadati</taxon>
        <taxon>Myxococcota</taxon>
        <taxon>Myxococcia</taxon>
        <taxon>Myxococcales</taxon>
        <taxon>Cystobacterineae</taxon>
        <taxon>Myxococcaceae</taxon>
        <taxon>Pyxidicoccus</taxon>
    </lineage>
</organism>
<name>A0ABX7P447_9BACT</name>
<accession>A0ABX7P447</accession>
<gene>
    <name evidence="2" type="ORF">JY651_09910</name>
</gene>
<feature type="transmembrane region" description="Helical" evidence="1">
    <location>
        <begin position="98"/>
        <end position="117"/>
    </location>
</feature>
<keyword evidence="3" id="KW-1185">Reference proteome</keyword>
<keyword evidence="1" id="KW-0472">Membrane</keyword>
<feature type="transmembrane region" description="Helical" evidence="1">
    <location>
        <begin position="12"/>
        <end position="33"/>
    </location>
</feature>
<sequence>MERPAIRWARNIAAVLERALALAILAAVIVFAWKSVRVMWPMDWGSTDTLYEAIYRVLLLVIGVELARTLVTHDMVAILELLAFVIARKMLKPDLPALDILLSTLGFFLLLIARRFLTWPEERPQPPESGGTKGGAPSG</sequence>
<evidence type="ECO:0000256" key="1">
    <source>
        <dbReference type="SAM" id="Phobius"/>
    </source>
</evidence>
<keyword evidence="1" id="KW-1133">Transmembrane helix</keyword>
<keyword evidence="1" id="KW-0812">Transmembrane</keyword>
<reference evidence="2 3" key="1">
    <citation type="submission" date="2021-02" db="EMBL/GenBank/DDBJ databases">
        <title>De Novo genome assembly of isolated myxobacteria.</title>
        <authorList>
            <person name="Stevens D.C."/>
        </authorList>
    </citation>
    <scope>NUCLEOTIDE SEQUENCE [LARGE SCALE GENOMIC DNA]</scope>
    <source>
        <strain evidence="3">SCPEA02</strain>
    </source>
</reference>
<dbReference type="Proteomes" id="UP000662747">
    <property type="component" value="Chromosome"/>
</dbReference>
<evidence type="ECO:0000313" key="3">
    <source>
        <dbReference type="Proteomes" id="UP000662747"/>
    </source>
</evidence>
<protein>
    <recommendedName>
        <fullName evidence="4">Transporter</fullName>
    </recommendedName>
</protein>
<proteinExistence type="predicted"/>
<dbReference type="EMBL" id="CP071090">
    <property type="protein sequence ID" value="QSQ25216.1"/>
    <property type="molecule type" value="Genomic_DNA"/>
</dbReference>